<organism evidence="1">
    <name type="scientific">Rhizophora mucronata</name>
    <name type="common">Asiatic mangrove</name>
    <dbReference type="NCBI Taxonomy" id="61149"/>
    <lineage>
        <taxon>Eukaryota</taxon>
        <taxon>Viridiplantae</taxon>
        <taxon>Streptophyta</taxon>
        <taxon>Embryophyta</taxon>
        <taxon>Tracheophyta</taxon>
        <taxon>Spermatophyta</taxon>
        <taxon>Magnoliopsida</taxon>
        <taxon>eudicotyledons</taxon>
        <taxon>Gunneridae</taxon>
        <taxon>Pentapetalae</taxon>
        <taxon>rosids</taxon>
        <taxon>fabids</taxon>
        <taxon>Malpighiales</taxon>
        <taxon>Rhizophoraceae</taxon>
        <taxon>Rhizophora</taxon>
    </lineage>
</organism>
<evidence type="ECO:0000313" key="1">
    <source>
        <dbReference type="EMBL" id="MBX58640.1"/>
    </source>
</evidence>
<proteinExistence type="predicted"/>
<protein>
    <submittedName>
        <fullName evidence="1">Uncharacterized protein</fullName>
    </submittedName>
</protein>
<accession>A0A2P2PV80</accession>
<dbReference type="EMBL" id="GGEC01078156">
    <property type="protein sequence ID" value="MBX58640.1"/>
    <property type="molecule type" value="Transcribed_RNA"/>
</dbReference>
<reference evidence="1" key="1">
    <citation type="submission" date="2018-02" db="EMBL/GenBank/DDBJ databases">
        <title>Rhizophora mucronata_Transcriptome.</title>
        <authorList>
            <person name="Meera S.P."/>
            <person name="Sreeshan A."/>
            <person name="Augustine A."/>
        </authorList>
    </citation>
    <scope>NUCLEOTIDE SEQUENCE</scope>
    <source>
        <tissue evidence="1">Leaf</tissue>
    </source>
</reference>
<name>A0A2P2PV80_RHIMU</name>
<sequence length="13" mass="1587">MIYPLKILEKILL</sequence>